<dbReference type="EMBL" id="WMBA01000022">
    <property type="protein sequence ID" value="MTD55471.1"/>
    <property type="molecule type" value="Genomic_DNA"/>
</dbReference>
<dbReference type="GO" id="GO:0016877">
    <property type="term" value="F:ligase activity, forming carbon-sulfur bonds"/>
    <property type="evidence" value="ECO:0007669"/>
    <property type="project" value="UniProtKB-ARBA"/>
</dbReference>
<organism evidence="3 4">
    <name type="scientific">Amycolatopsis pithecellobii</name>
    <dbReference type="NCBI Taxonomy" id="664692"/>
    <lineage>
        <taxon>Bacteria</taxon>
        <taxon>Bacillati</taxon>
        <taxon>Actinomycetota</taxon>
        <taxon>Actinomycetes</taxon>
        <taxon>Pseudonocardiales</taxon>
        <taxon>Pseudonocardiaceae</taxon>
        <taxon>Amycolatopsis</taxon>
    </lineage>
</organism>
<gene>
    <name evidence="3" type="ORF">GKO32_16010</name>
</gene>
<keyword evidence="4" id="KW-1185">Reference proteome</keyword>
<dbReference type="InterPro" id="IPR020845">
    <property type="entry name" value="AMP-binding_CS"/>
</dbReference>
<accession>A0A6N7Z4P3</accession>
<protein>
    <submittedName>
        <fullName evidence="3">AMP-binding protein</fullName>
    </submittedName>
</protein>
<dbReference type="Pfam" id="PF13193">
    <property type="entry name" value="AMP-binding_C"/>
    <property type="match status" value="1"/>
</dbReference>
<dbReference type="PANTHER" id="PTHR43767:SF7">
    <property type="entry name" value="MEDIUM_LONG-CHAIN-FATTY-ACID--COA LIGASE FADD8"/>
    <property type="match status" value="1"/>
</dbReference>
<feature type="domain" description="AMP-dependent synthetase/ligase" evidence="1">
    <location>
        <begin position="19"/>
        <end position="379"/>
    </location>
</feature>
<dbReference type="SUPFAM" id="SSF56801">
    <property type="entry name" value="Acetyl-CoA synthetase-like"/>
    <property type="match status" value="1"/>
</dbReference>
<dbReference type="InterPro" id="IPR000873">
    <property type="entry name" value="AMP-dep_synth/lig_dom"/>
</dbReference>
<evidence type="ECO:0000259" key="2">
    <source>
        <dbReference type="Pfam" id="PF13193"/>
    </source>
</evidence>
<evidence type="ECO:0000313" key="3">
    <source>
        <dbReference type="EMBL" id="MTD55471.1"/>
    </source>
</evidence>
<dbReference type="Proteomes" id="UP000440096">
    <property type="component" value="Unassembled WGS sequence"/>
</dbReference>
<dbReference type="InterPro" id="IPR045851">
    <property type="entry name" value="AMP-bd_C_sf"/>
</dbReference>
<dbReference type="PROSITE" id="PS00455">
    <property type="entry name" value="AMP_BINDING"/>
    <property type="match status" value="1"/>
</dbReference>
<reference evidence="3 4" key="1">
    <citation type="submission" date="2019-11" db="EMBL/GenBank/DDBJ databases">
        <title>Draft genome of Amycolatopsis RM579.</title>
        <authorList>
            <person name="Duangmal K."/>
            <person name="Mingma R."/>
        </authorList>
    </citation>
    <scope>NUCLEOTIDE SEQUENCE [LARGE SCALE GENOMIC DNA]</scope>
    <source>
        <strain evidence="3 4">RM579</strain>
    </source>
</reference>
<name>A0A6N7Z4P3_9PSEU</name>
<dbReference type="Gene3D" id="3.30.300.30">
    <property type="match status" value="1"/>
</dbReference>
<dbReference type="Pfam" id="PF00501">
    <property type="entry name" value="AMP-binding"/>
    <property type="match status" value="1"/>
</dbReference>
<proteinExistence type="predicted"/>
<dbReference type="AlphaFoldDB" id="A0A6N7Z4P3"/>
<evidence type="ECO:0000313" key="4">
    <source>
        <dbReference type="Proteomes" id="UP000440096"/>
    </source>
</evidence>
<sequence>MLTDASRGPTYCELIVDALSRHPRREAFVHGARRLSYAQTADLTSRLQQVLAEHRIEPGAGVATLSGNLPETWMVQAATYLLGGRYSGLHPLGSIDDHVRVCADAEIRLLVVHPDFAAVAAAVAERSPGIEHVLTLGPSELGEDLLALAGKRSPARLMPGAATLEDVAWLQFTGGTTGEPKGVPNTQRACAAQAQIWLTSYGVPENPRYLASSPITHAALLTILPTLLRGGTVVLHSGFDPEAWLATVEAERINIALMVPTMVSAVLDTMGSGRHDLSSMRTLLYGAAPMSRSRIAEAWERMGPVLWQGYACSEAGGPIAVLEPSDHDPGGRRPELLNSCGRTAIGVRTAILDPDGNEVPHGEIGEICVRARGVMRGYWRRPELTAQVLKHGWLYTGDLGYRDDEGYLYLVDRSKDMIISGGFNVYPREVEDVLMEHPALAAAAVIGTPDERWGEAVRAIVTAREGAAVDVGELKALVRKRKGPHYTPKVIEVVETLPTTPVGKIDKKALRAPYWAGLDRQVH</sequence>
<evidence type="ECO:0000259" key="1">
    <source>
        <dbReference type="Pfam" id="PF00501"/>
    </source>
</evidence>
<feature type="domain" description="AMP-binding enzyme C-terminal" evidence="2">
    <location>
        <begin position="429"/>
        <end position="504"/>
    </location>
</feature>
<dbReference type="InterPro" id="IPR025110">
    <property type="entry name" value="AMP-bd_C"/>
</dbReference>
<dbReference type="InterPro" id="IPR042099">
    <property type="entry name" value="ANL_N_sf"/>
</dbReference>
<dbReference type="RefSeq" id="WP_312867992.1">
    <property type="nucleotide sequence ID" value="NZ_WMBA01000022.1"/>
</dbReference>
<dbReference type="InterPro" id="IPR050237">
    <property type="entry name" value="ATP-dep_AMP-bd_enzyme"/>
</dbReference>
<dbReference type="PANTHER" id="PTHR43767">
    <property type="entry name" value="LONG-CHAIN-FATTY-ACID--COA LIGASE"/>
    <property type="match status" value="1"/>
</dbReference>
<comment type="caution">
    <text evidence="3">The sequence shown here is derived from an EMBL/GenBank/DDBJ whole genome shotgun (WGS) entry which is preliminary data.</text>
</comment>
<dbReference type="Gene3D" id="3.40.50.12780">
    <property type="entry name" value="N-terminal domain of ligase-like"/>
    <property type="match status" value="1"/>
</dbReference>